<keyword evidence="3" id="KW-1185">Reference proteome</keyword>
<feature type="region of interest" description="Disordered" evidence="1">
    <location>
        <begin position="262"/>
        <end position="371"/>
    </location>
</feature>
<comment type="caution">
    <text evidence="2">The sequence shown here is derived from an EMBL/GenBank/DDBJ whole genome shotgun (WGS) entry which is preliminary data.</text>
</comment>
<gene>
    <name evidence="2" type="ORF">QCN29_32460</name>
</gene>
<evidence type="ECO:0000313" key="2">
    <source>
        <dbReference type="EMBL" id="MDH2393396.1"/>
    </source>
</evidence>
<accession>A0ABT6HXG2</accession>
<protein>
    <submittedName>
        <fullName evidence="2">Uncharacterized protein</fullName>
    </submittedName>
</protein>
<proteinExistence type="predicted"/>
<evidence type="ECO:0000313" key="3">
    <source>
        <dbReference type="Proteomes" id="UP001223144"/>
    </source>
</evidence>
<evidence type="ECO:0000256" key="1">
    <source>
        <dbReference type="SAM" id="MobiDB-lite"/>
    </source>
</evidence>
<dbReference type="RefSeq" id="WP_279932649.1">
    <property type="nucleotide sequence ID" value="NZ_JARWBG010000065.1"/>
</dbReference>
<dbReference type="Proteomes" id="UP001223144">
    <property type="component" value="Unassembled WGS sequence"/>
</dbReference>
<dbReference type="EMBL" id="JARWBG010000065">
    <property type="protein sequence ID" value="MDH2393396.1"/>
    <property type="molecule type" value="Genomic_DNA"/>
</dbReference>
<reference evidence="2 3" key="1">
    <citation type="submission" date="2023-04" db="EMBL/GenBank/DDBJ databases">
        <title>Streptomyces chengmaiensis sp. nov. isolated from the stem of mangrove plant in Hainan.</title>
        <authorList>
            <person name="Huang X."/>
            <person name="Zhou S."/>
            <person name="Chu X."/>
            <person name="Xie Y."/>
            <person name="Lin Y."/>
        </authorList>
    </citation>
    <scope>NUCLEOTIDE SEQUENCE [LARGE SCALE GENOMIC DNA]</scope>
    <source>
        <strain evidence="2 3">HNM0663</strain>
    </source>
</reference>
<feature type="compositionally biased region" description="Polar residues" evidence="1">
    <location>
        <begin position="306"/>
        <end position="318"/>
    </location>
</feature>
<name>A0ABT6HXG2_9ACTN</name>
<feature type="region of interest" description="Disordered" evidence="1">
    <location>
        <begin position="181"/>
        <end position="209"/>
    </location>
</feature>
<feature type="compositionally biased region" description="Gly residues" evidence="1">
    <location>
        <begin position="290"/>
        <end position="300"/>
    </location>
</feature>
<sequence>MTFNQLRPNEPAAGYYRITAERRFMYLQQDPAHTLRTVWQTLPVTCLMCAADTGLTLFHERGAQDVVQALCPAGHLWPEPLVDPGHFRTYAELHGCVDTQPEALWIIDAGFGEEPPPPIDYAADIAGAAKHVAKHAKRKAKTRIRRAVRTPIRKAKKKALNLAFTPVSAVLRGAWNLQAGGVSADPAKTGKSAGTEGGRKRKGEPELKIPSVAAYRRAYGMPAPEKGPACLVCEDSGRITAPGISIGCTECAGPAAAAMAAAERKAERARTGKTPSRRGRPGSGREATGRSGGRTPGAGQGVTVDGDSNQPIRVNSSAGSGGPLAADQAADVRDAVSSAASRTSSGVHVAGTNNAPVADVTRGAAPDGSNP</sequence>
<feature type="compositionally biased region" description="Low complexity" evidence="1">
    <location>
        <begin position="325"/>
        <end position="345"/>
    </location>
</feature>
<organism evidence="2 3">
    <name type="scientific">Streptomyces chengmaiensis</name>
    <dbReference type="NCBI Taxonomy" id="3040919"/>
    <lineage>
        <taxon>Bacteria</taxon>
        <taxon>Bacillati</taxon>
        <taxon>Actinomycetota</taxon>
        <taxon>Actinomycetes</taxon>
        <taxon>Kitasatosporales</taxon>
        <taxon>Streptomycetaceae</taxon>
        <taxon>Streptomyces</taxon>
    </lineage>
</organism>